<accession>A0A2P1PZ58</accession>
<name>A0A2P1PZ58_9GAMM</name>
<protein>
    <submittedName>
        <fullName evidence="3">ADP-heptose--LPS heptosyltransferase</fullName>
    </submittedName>
</protein>
<dbReference type="PANTHER" id="PTHR30160:SF21">
    <property type="entry name" value="LIPOPOLYSACCHARIDE CORE HEPTOSYLTRANSFERASE OPSX"/>
    <property type="match status" value="1"/>
</dbReference>
<gene>
    <name evidence="3" type="ORF">C7S18_14025</name>
</gene>
<dbReference type="InterPro" id="IPR002201">
    <property type="entry name" value="Glyco_trans_9"/>
</dbReference>
<dbReference type="PANTHER" id="PTHR30160">
    <property type="entry name" value="TETRAACYLDISACCHARIDE 4'-KINASE-RELATED"/>
    <property type="match status" value="1"/>
</dbReference>
<dbReference type="GO" id="GO:0008713">
    <property type="term" value="F:ADP-heptose-lipopolysaccharide heptosyltransferase activity"/>
    <property type="evidence" value="ECO:0007669"/>
    <property type="project" value="TreeGrafter"/>
</dbReference>
<dbReference type="Pfam" id="PF01075">
    <property type="entry name" value="Glyco_transf_9"/>
    <property type="match status" value="1"/>
</dbReference>
<dbReference type="InterPro" id="IPR051199">
    <property type="entry name" value="LPS_LOS_Heptosyltrfase"/>
</dbReference>
<dbReference type="OrthoDB" id="9781892at2"/>
<dbReference type="Gene3D" id="3.40.50.2000">
    <property type="entry name" value="Glycogen Phosphorylase B"/>
    <property type="match status" value="2"/>
</dbReference>
<dbReference type="GO" id="GO:0009244">
    <property type="term" value="P:lipopolysaccharide core region biosynthetic process"/>
    <property type="evidence" value="ECO:0007669"/>
    <property type="project" value="TreeGrafter"/>
</dbReference>
<keyword evidence="4" id="KW-1185">Reference proteome</keyword>
<evidence type="ECO:0000256" key="2">
    <source>
        <dbReference type="ARBA" id="ARBA00022679"/>
    </source>
</evidence>
<dbReference type="SUPFAM" id="SSF53756">
    <property type="entry name" value="UDP-Glycosyltransferase/glycogen phosphorylase"/>
    <property type="match status" value="1"/>
</dbReference>
<dbReference type="KEGG" id="xba:C7S18_14025"/>
<dbReference type="Proteomes" id="UP000241074">
    <property type="component" value="Chromosome"/>
</dbReference>
<reference evidence="3 4" key="1">
    <citation type="submission" date="2018-03" db="EMBL/GenBank/DDBJ databases">
        <title>Ahniella affigens gen. nov., sp. nov., a gammaproteobacterium isolated from sandy soil near a stream.</title>
        <authorList>
            <person name="Ko Y."/>
            <person name="Kim J.-H."/>
        </authorList>
    </citation>
    <scope>NUCLEOTIDE SEQUENCE [LARGE SCALE GENOMIC DNA]</scope>
    <source>
        <strain evidence="3 4">D13</strain>
    </source>
</reference>
<evidence type="ECO:0000256" key="1">
    <source>
        <dbReference type="ARBA" id="ARBA00022676"/>
    </source>
</evidence>
<keyword evidence="2 3" id="KW-0808">Transferase</keyword>
<organism evidence="3 4">
    <name type="scientific">Ahniella affigens</name>
    <dbReference type="NCBI Taxonomy" id="2021234"/>
    <lineage>
        <taxon>Bacteria</taxon>
        <taxon>Pseudomonadati</taxon>
        <taxon>Pseudomonadota</taxon>
        <taxon>Gammaproteobacteria</taxon>
        <taxon>Lysobacterales</taxon>
        <taxon>Rhodanobacteraceae</taxon>
        <taxon>Ahniella</taxon>
    </lineage>
</organism>
<proteinExistence type="predicted"/>
<reference evidence="3 4" key="2">
    <citation type="submission" date="2018-03" db="EMBL/GenBank/DDBJ databases">
        <authorList>
            <person name="Keele B.F."/>
        </authorList>
    </citation>
    <scope>NUCLEOTIDE SEQUENCE [LARGE SCALE GENOMIC DNA]</scope>
    <source>
        <strain evidence="3 4">D13</strain>
    </source>
</reference>
<dbReference type="CDD" id="cd03789">
    <property type="entry name" value="GT9_LPS_heptosyltransferase"/>
    <property type="match status" value="1"/>
</dbReference>
<dbReference type="AlphaFoldDB" id="A0A2P1PZ58"/>
<dbReference type="EMBL" id="CP027860">
    <property type="protein sequence ID" value="AVQ00116.1"/>
    <property type="molecule type" value="Genomic_DNA"/>
</dbReference>
<evidence type="ECO:0000313" key="3">
    <source>
        <dbReference type="EMBL" id="AVQ00116.1"/>
    </source>
</evidence>
<evidence type="ECO:0000313" key="4">
    <source>
        <dbReference type="Proteomes" id="UP000241074"/>
    </source>
</evidence>
<sequence length="347" mass="38300">MCLFRLSALGDVVHALALVRRIQTHWPKAEITWVIGKFEHKLVGDVAGVTFIPVDKKQGWGARKQLKEQLRGQEFDALLLCQIAFRAGVLSSAIKAKRRIGYDWGRSKELHSWFINERIAAPRHFQHVHELLQSFADVLAVPTAQTRWDLPVPDEAHAFADAHLPGKIPTLIISPCSSHRLRNWHAEGYAAVAMHAIERYGLRVALCGGPSDIEKDMAAAIEARCSKPLVNLVGKDTLKRAMALMQRAIGVLTPDSGPMHIANALGVPVLGLHAASDSRRSGAFGNLRYTVDCFPAACEKFEHKAHADTPWGTKIEYEGVMDLIPVQAVIAKLDLLMADRVAKYAPD</sequence>
<dbReference type="GO" id="GO:0005829">
    <property type="term" value="C:cytosol"/>
    <property type="evidence" value="ECO:0007669"/>
    <property type="project" value="TreeGrafter"/>
</dbReference>
<keyword evidence="1" id="KW-0328">Glycosyltransferase</keyword>